<feature type="domain" description="Lipoprotein LpqB N-terminal" evidence="9">
    <location>
        <begin position="43"/>
        <end position="162"/>
    </location>
</feature>
<dbReference type="InterPro" id="IPR018910">
    <property type="entry name" value="LpqB_C"/>
</dbReference>
<dbReference type="AlphaFoldDB" id="A0A5C5UKL7"/>
<protein>
    <recommendedName>
        <fullName evidence="6">Lipoprotein LpqB</fullName>
    </recommendedName>
</protein>
<dbReference type="Pfam" id="PF25976">
    <property type="entry name" value="LpqB_N"/>
    <property type="match status" value="1"/>
</dbReference>
<organism evidence="10 11">
    <name type="scientific">Corynebacterium canis</name>
    <dbReference type="NCBI Taxonomy" id="679663"/>
    <lineage>
        <taxon>Bacteria</taxon>
        <taxon>Bacillati</taxon>
        <taxon>Actinomycetota</taxon>
        <taxon>Actinomycetes</taxon>
        <taxon>Mycobacteriales</taxon>
        <taxon>Corynebacteriaceae</taxon>
        <taxon>Corynebacterium</taxon>
    </lineage>
</organism>
<evidence type="ECO:0000259" key="8">
    <source>
        <dbReference type="Pfam" id="PF10647"/>
    </source>
</evidence>
<dbReference type="InterPro" id="IPR059026">
    <property type="entry name" value="LpqB_N"/>
</dbReference>
<evidence type="ECO:0000256" key="6">
    <source>
        <dbReference type="HAMAP-Rule" id="MF_01373"/>
    </source>
</evidence>
<comment type="similarity">
    <text evidence="6">Belongs to the LpqB lipoprotein family.</text>
</comment>
<evidence type="ECO:0000256" key="5">
    <source>
        <dbReference type="ARBA" id="ARBA00023288"/>
    </source>
</evidence>
<reference evidence="10 11" key="1">
    <citation type="submission" date="2019-08" db="EMBL/GenBank/DDBJ databases">
        <authorList>
            <person name="Lei W."/>
        </authorList>
    </citation>
    <scope>NUCLEOTIDE SEQUENCE [LARGE SCALE GENOMIC DNA]</scope>
    <source>
        <strain evidence="10 11">CCUG 58627</strain>
    </source>
</reference>
<keyword evidence="3 6" id="KW-0472">Membrane</keyword>
<keyword evidence="2 6" id="KW-0732">Signal</keyword>
<keyword evidence="1 6" id="KW-1003">Cell membrane</keyword>
<dbReference type="GO" id="GO:0005886">
    <property type="term" value="C:plasma membrane"/>
    <property type="evidence" value="ECO:0007669"/>
    <property type="project" value="UniProtKB-SubCell"/>
</dbReference>
<dbReference type="InterPro" id="IPR023959">
    <property type="entry name" value="LpqB"/>
</dbReference>
<keyword evidence="4 6" id="KW-0564">Palmitate</keyword>
<proteinExistence type="inferred from homology"/>
<evidence type="ECO:0000256" key="2">
    <source>
        <dbReference type="ARBA" id="ARBA00022729"/>
    </source>
</evidence>
<evidence type="ECO:0000259" key="7">
    <source>
        <dbReference type="Pfam" id="PF10646"/>
    </source>
</evidence>
<keyword evidence="5 6" id="KW-0449">Lipoprotein</keyword>
<dbReference type="OrthoDB" id="3226781at2"/>
<gene>
    <name evidence="6 10" type="primary">lpqB</name>
    <name evidence="10" type="ORF">FRX94_04060</name>
</gene>
<evidence type="ECO:0000256" key="1">
    <source>
        <dbReference type="ARBA" id="ARBA00022475"/>
    </source>
</evidence>
<comment type="caution">
    <text evidence="10">The sequence shown here is derived from an EMBL/GenBank/DDBJ whole genome shotgun (WGS) entry which is preliminary data.</text>
</comment>
<evidence type="ECO:0000313" key="11">
    <source>
        <dbReference type="Proteomes" id="UP000320791"/>
    </source>
</evidence>
<feature type="domain" description="GerMN" evidence="7">
    <location>
        <begin position="171"/>
        <end position="274"/>
    </location>
</feature>
<name>A0A5C5UKL7_9CORY</name>
<dbReference type="RefSeq" id="WP_146323848.1">
    <property type="nucleotide sequence ID" value="NZ_BAABLR010000005.1"/>
</dbReference>
<evidence type="ECO:0000259" key="9">
    <source>
        <dbReference type="Pfam" id="PF25976"/>
    </source>
</evidence>
<accession>A0A5C5UKL7</accession>
<dbReference type="Proteomes" id="UP000320791">
    <property type="component" value="Unassembled WGS sequence"/>
</dbReference>
<dbReference type="SUPFAM" id="SSF63829">
    <property type="entry name" value="Calcium-dependent phosphotriesterase"/>
    <property type="match status" value="1"/>
</dbReference>
<sequence>MRRLGVVVVAASILAACTTVPGDSSPQALRSFTPAQTSTAAAGPVAGREPDLLLRDFFAASAVPTQRHQSARAFLTKRMGEEWDDQSTTMILDRIDLNAKPGASNDAISYVVRGTVVGSLGTGGVYRPDHGDYETVIELRREEGEWRISGLPAGVIMERAEMRKNYQPYHLFFFDPTEKFLVRDRRWVYNGQASLDTALISLLMEGPQGPLAQGVVTKVPKDSAFTGKHEGKYTFTGLGELDEEARHRFTAQLTWTLASAGVNAPYSVDFDGSQETDLSVEDVAEFNPNADDGAIAPLYALSSGSLYTVDSSRAAPVAGKFGSSGSIESADVSSSAGVTAAVIARGEGEDRKSTLELSRQDGQVSEVLQARSLSRPTFEHDGTALWTVSDGKQVVRVARSTTTGELAQIEVDTTELDQSEEPISVLRLSRTGVRVAVIMGGRVYVGTVARPAAGERKIVDVIEVAPTIGDTALTLDWQQDDSLLVGTASSEAPVWRVEVDGSALSSLPTGNVTAPVVAIAASSNTIYITDSRAVLRLPTSAEGSAFWREVPALQGTRAAPVVAD</sequence>
<feature type="domain" description="Lipoprotein LpqB C-terminal" evidence="8">
    <location>
        <begin position="304"/>
        <end position="562"/>
    </location>
</feature>
<dbReference type="Pfam" id="PF10646">
    <property type="entry name" value="Germane"/>
    <property type="match status" value="1"/>
</dbReference>
<evidence type="ECO:0000313" key="10">
    <source>
        <dbReference type="EMBL" id="TWT26784.1"/>
    </source>
</evidence>
<dbReference type="EMBL" id="VOHM01000006">
    <property type="protein sequence ID" value="TWT26784.1"/>
    <property type="molecule type" value="Genomic_DNA"/>
</dbReference>
<keyword evidence="11" id="KW-1185">Reference proteome</keyword>
<dbReference type="NCBIfam" id="NF010141">
    <property type="entry name" value="PRK13616.1"/>
    <property type="match status" value="1"/>
</dbReference>
<dbReference type="Pfam" id="PF10647">
    <property type="entry name" value="Gmad1"/>
    <property type="match status" value="1"/>
</dbReference>
<evidence type="ECO:0000256" key="4">
    <source>
        <dbReference type="ARBA" id="ARBA00023139"/>
    </source>
</evidence>
<dbReference type="PROSITE" id="PS51257">
    <property type="entry name" value="PROKAR_LIPOPROTEIN"/>
    <property type="match status" value="1"/>
</dbReference>
<evidence type="ECO:0000256" key="3">
    <source>
        <dbReference type="ARBA" id="ARBA00023136"/>
    </source>
</evidence>
<comment type="subcellular location">
    <subcellularLocation>
        <location evidence="6">Cell membrane</location>
        <topology evidence="6">Lipid-anchor</topology>
    </subcellularLocation>
</comment>
<dbReference type="HAMAP" id="MF_01373">
    <property type="entry name" value="LpqB_lipoprot"/>
    <property type="match status" value="1"/>
</dbReference>
<dbReference type="InterPro" id="IPR019606">
    <property type="entry name" value="GerMN"/>
</dbReference>